<dbReference type="SUPFAM" id="SSF81296">
    <property type="entry name" value="E set domains"/>
    <property type="match status" value="1"/>
</dbReference>
<evidence type="ECO:0000259" key="1">
    <source>
        <dbReference type="PROSITE" id="PS51166"/>
    </source>
</evidence>
<dbReference type="InterPro" id="IPR014756">
    <property type="entry name" value="Ig_E-set"/>
</dbReference>
<keyword evidence="3" id="KW-1185">Reference proteome</keyword>
<dbReference type="Gene3D" id="2.60.40.10">
    <property type="entry name" value="Immunoglobulins"/>
    <property type="match status" value="1"/>
</dbReference>
<dbReference type="PROSITE" id="PS51166">
    <property type="entry name" value="CBM20"/>
    <property type="match status" value="1"/>
</dbReference>
<proteinExistence type="predicted"/>
<reference evidence="2 3" key="1">
    <citation type="submission" date="2018-02" db="EMBL/GenBank/DDBJ databases">
        <title>Genome sequence of Desulfovibrio carbinolicus DSM 3852.</title>
        <authorList>
            <person name="Wilbanks E."/>
            <person name="Skennerton C.T."/>
            <person name="Orphan V.J."/>
        </authorList>
    </citation>
    <scope>NUCLEOTIDE SEQUENCE [LARGE SCALE GENOMIC DNA]</scope>
    <source>
        <strain evidence="2 3">DSM 3852</strain>
    </source>
</reference>
<evidence type="ECO:0000313" key="3">
    <source>
        <dbReference type="Proteomes" id="UP000293296"/>
    </source>
</evidence>
<dbReference type="RefSeq" id="WP_015862430.1">
    <property type="nucleotide sequence ID" value="NZ_CP026538.1"/>
</dbReference>
<keyword evidence="2" id="KW-0378">Hydrolase</keyword>
<dbReference type="InterPro" id="IPR013783">
    <property type="entry name" value="Ig-like_fold"/>
</dbReference>
<dbReference type="InterPro" id="IPR002044">
    <property type="entry name" value="CBM20"/>
</dbReference>
<dbReference type="GO" id="GO:2001070">
    <property type="term" value="F:starch binding"/>
    <property type="evidence" value="ECO:0007669"/>
    <property type="project" value="InterPro"/>
</dbReference>
<evidence type="ECO:0000313" key="2">
    <source>
        <dbReference type="EMBL" id="QAZ66386.1"/>
    </source>
</evidence>
<protein>
    <submittedName>
        <fullName evidence="2">Glycoside hydrolase</fullName>
    </submittedName>
</protein>
<accession>A0A4P6HIM4</accession>
<sequence>MSLKKKPLKSKPVCKVTFALTKEQAKNASGVHLVGEFNDWDVAAAPMRRQKDGSFSATLDLPAGREYQFRYLIDGEVWISDPEADKYAFSPFGDCENSVVVV</sequence>
<dbReference type="CDD" id="cd07184">
    <property type="entry name" value="E_set_Isoamylase_like_N"/>
    <property type="match status" value="1"/>
</dbReference>
<dbReference type="OrthoDB" id="9811945at2"/>
<dbReference type="AlphaFoldDB" id="A0A4P6HIM4"/>
<name>A0A4P6HIM4_9BACT</name>
<dbReference type="GO" id="GO:0016787">
    <property type="term" value="F:hydrolase activity"/>
    <property type="evidence" value="ECO:0007669"/>
    <property type="project" value="UniProtKB-KW"/>
</dbReference>
<dbReference type="Proteomes" id="UP000293296">
    <property type="component" value="Chromosome"/>
</dbReference>
<gene>
    <name evidence="2" type="ORF">C3Y92_03655</name>
</gene>
<dbReference type="Pfam" id="PF16561">
    <property type="entry name" value="AMPK1_CBM"/>
    <property type="match status" value="1"/>
</dbReference>
<feature type="domain" description="CBM20" evidence="1">
    <location>
        <begin position="8"/>
        <end position="102"/>
    </location>
</feature>
<dbReference type="InterPro" id="IPR032640">
    <property type="entry name" value="AMPK1_CBM"/>
</dbReference>
<dbReference type="EMBL" id="CP026538">
    <property type="protein sequence ID" value="QAZ66386.1"/>
    <property type="molecule type" value="Genomic_DNA"/>
</dbReference>
<dbReference type="KEGG" id="dcb:C3Y92_03655"/>
<organism evidence="2 3">
    <name type="scientific">Solidesulfovibrio carbinolicus</name>
    <dbReference type="NCBI Taxonomy" id="296842"/>
    <lineage>
        <taxon>Bacteria</taxon>
        <taxon>Pseudomonadati</taxon>
        <taxon>Thermodesulfobacteriota</taxon>
        <taxon>Desulfovibrionia</taxon>
        <taxon>Desulfovibrionales</taxon>
        <taxon>Desulfovibrionaceae</taxon>
        <taxon>Solidesulfovibrio</taxon>
    </lineage>
</organism>